<dbReference type="PROSITE" id="PS51257">
    <property type="entry name" value="PROKAR_LIPOPROTEIN"/>
    <property type="match status" value="1"/>
</dbReference>
<protein>
    <submittedName>
        <fullName evidence="2">DUF4252 domain-containing protein</fullName>
    </submittedName>
</protein>
<evidence type="ECO:0000313" key="2">
    <source>
        <dbReference type="EMBL" id="QTV06525.1"/>
    </source>
</evidence>
<dbReference type="EMBL" id="CP072842">
    <property type="protein sequence ID" value="QTV06525.1"/>
    <property type="molecule type" value="Genomic_DNA"/>
</dbReference>
<proteinExistence type="predicted"/>
<dbReference type="Proteomes" id="UP000672011">
    <property type="component" value="Chromosome"/>
</dbReference>
<keyword evidence="1" id="KW-0732">Signal</keyword>
<dbReference type="RefSeq" id="WP_230477243.1">
    <property type="nucleotide sequence ID" value="NZ_CP072842.1"/>
</dbReference>
<dbReference type="InterPro" id="IPR025348">
    <property type="entry name" value="DUF4252"/>
</dbReference>
<feature type="chain" id="PRO_5046327131" evidence="1">
    <location>
        <begin position="19"/>
        <end position="159"/>
    </location>
</feature>
<sequence length="159" mass="17935">MNKIITLFVLLITISSCSAPKNMNEFYDKYDKQSTIIPLPKFAINLAKKNTDLKILEYINSAKVFIITDAGKAKQNSVMKNLTAATKGENYEQMVKLKVKKNNLNAAYLEDKDQINQLILGVNGLRKVLVIDSKVNLTKEQLEEALDNVDLSELEDILK</sequence>
<organism evidence="2 3">
    <name type="scientific">Faecalibacter bovis</name>
    <dbReference type="NCBI Taxonomy" id="2898187"/>
    <lineage>
        <taxon>Bacteria</taxon>
        <taxon>Pseudomonadati</taxon>
        <taxon>Bacteroidota</taxon>
        <taxon>Flavobacteriia</taxon>
        <taxon>Flavobacteriales</taxon>
        <taxon>Weeksellaceae</taxon>
        <taxon>Faecalibacter</taxon>
    </lineage>
</organism>
<dbReference type="Pfam" id="PF14060">
    <property type="entry name" value="DUF4252"/>
    <property type="match status" value="1"/>
</dbReference>
<name>A0ABX7XF54_9FLAO</name>
<evidence type="ECO:0000256" key="1">
    <source>
        <dbReference type="SAM" id="SignalP"/>
    </source>
</evidence>
<reference evidence="3" key="2">
    <citation type="submission" date="2021-04" db="EMBL/GenBank/DDBJ databases">
        <title>Taxonomy of Flavobacteriaceae bacterium ZY171143.</title>
        <authorList>
            <person name="Li F."/>
        </authorList>
    </citation>
    <scope>NUCLEOTIDE SEQUENCE [LARGE SCALE GENOMIC DNA]</scope>
    <source>
        <strain evidence="3">ZY171143</strain>
    </source>
</reference>
<accession>A0ABX7XF54</accession>
<reference evidence="2 3" key="1">
    <citation type="journal article" date="2021" name="Int. J. Syst. Evol. Microbiol.">
        <title>Faecalibacter bovis sp. nov., isolated from cow faeces.</title>
        <authorList>
            <person name="Li F."/>
            <person name="Zhao W."/>
            <person name="Hong Q."/>
            <person name="Shao Q."/>
            <person name="Song J."/>
            <person name="Yang S."/>
        </authorList>
    </citation>
    <scope>NUCLEOTIDE SEQUENCE [LARGE SCALE GENOMIC DNA]</scope>
    <source>
        <strain evidence="2 3">ZY171143</strain>
    </source>
</reference>
<feature type="signal peptide" evidence="1">
    <location>
        <begin position="1"/>
        <end position="18"/>
    </location>
</feature>
<keyword evidence="3" id="KW-1185">Reference proteome</keyword>
<gene>
    <name evidence="2" type="ORF">J9309_04155</name>
</gene>
<evidence type="ECO:0000313" key="3">
    <source>
        <dbReference type="Proteomes" id="UP000672011"/>
    </source>
</evidence>